<protein>
    <recommendedName>
        <fullName evidence="4">DUF2283 domain-containing protein</fullName>
    </recommendedName>
</protein>
<dbReference type="Pfam" id="PF10049">
    <property type="entry name" value="DUF2283"/>
    <property type="match status" value="1"/>
</dbReference>
<dbReference type="AlphaFoldDB" id="A0A9W6HVQ5"/>
<keyword evidence="3" id="KW-1185">Reference proteome</keyword>
<reference evidence="2" key="2">
    <citation type="submission" date="2023-01" db="EMBL/GenBank/DDBJ databases">
        <authorList>
            <person name="Sun Q."/>
            <person name="Evtushenko L."/>
        </authorList>
    </citation>
    <scope>NUCLEOTIDE SEQUENCE</scope>
    <source>
        <strain evidence="2">VKM Ac-2007</strain>
    </source>
</reference>
<organism evidence="2 3">
    <name type="scientific">Streptosporangium carneum</name>
    <dbReference type="NCBI Taxonomy" id="47481"/>
    <lineage>
        <taxon>Bacteria</taxon>
        <taxon>Bacillati</taxon>
        <taxon>Actinomycetota</taxon>
        <taxon>Actinomycetes</taxon>
        <taxon>Streptosporangiales</taxon>
        <taxon>Streptosporangiaceae</taxon>
        <taxon>Streptosporangium</taxon>
    </lineage>
</organism>
<evidence type="ECO:0000256" key="1">
    <source>
        <dbReference type="SAM" id="MobiDB-lite"/>
    </source>
</evidence>
<dbReference type="Proteomes" id="UP001143474">
    <property type="component" value="Unassembled WGS sequence"/>
</dbReference>
<gene>
    <name evidence="2" type="ORF">GCM10017600_06360</name>
</gene>
<evidence type="ECO:0008006" key="4">
    <source>
        <dbReference type="Google" id="ProtNLM"/>
    </source>
</evidence>
<reference evidence="2" key="1">
    <citation type="journal article" date="2014" name="Int. J. Syst. Evol. Microbiol.">
        <title>Complete genome sequence of Corynebacterium casei LMG S-19264T (=DSM 44701T), isolated from a smear-ripened cheese.</title>
        <authorList>
            <consortium name="US DOE Joint Genome Institute (JGI-PGF)"/>
            <person name="Walter F."/>
            <person name="Albersmeier A."/>
            <person name="Kalinowski J."/>
            <person name="Ruckert C."/>
        </authorList>
    </citation>
    <scope>NUCLEOTIDE SEQUENCE</scope>
    <source>
        <strain evidence="2">VKM Ac-2007</strain>
    </source>
</reference>
<evidence type="ECO:0000313" key="3">
    <source>
        <dbReference type="Proteomes" id="UP001143474"/>
    </source>
</evidence>
<dbReference type="RefSeq" id="WP_271215787.1">
    <property type="nucleotide sequence ID" value="NZ_BAAAVD010000006.1"/>
</dbReference>
<comment type="caution">
    <text evidence="2">The sequence shown here is derived from an EMBL/GenBank/DDBJ whole genome shotgun (WGS) entry which is preliminary data.</text>
</comment>
<name>A0A9W6HVQ5_9ACTN</name>
<dbReference type="EMBL" id="BSEV01000001">
    <property type="protein sequence ID" value="GLK07231.1"/>
    <property type="molecule type" value="Genomic_DNA"/>
</dbReference>
<feature type="compositionally biased region" description="Acidic residues" evidence="1">
    <location>
        <begin position="70"/>
        <end position="79"/>
    </location>
</feature>
<feature type="region of interest" description="Disordered" evidence="1">
    <location>
        <begin position="67"/>
        <end position="87"/>
    </location>
</feature>
<dbReference type="InterPro" id="IPR019270">
    <property type="entry name" value="DUF2283"/>
</dbReference>
<accession>A0A9W6HVQ5</accession>
<evidence type="ECO:0000313" key="2">
    <source>
        <dbReference type="EMBL" id="GLK07231.1"/>
    </source>
</evidence>
<proteinExistence type="predicted"/>
<sequence length="87" mass="9471">MRIEYDRENDVAYIYLVDEIASGEAKTQVLVEAQEMSGEVILDLDERGCLLGIEVIGASAVLPPETLAESLEEGEDDEASPYGPPSR</sequence>